<dbReference type="AlphaFoldDB" id="A0AAV3RKD7"/>
<evidence type="ECO:0000313" key="3">
    <source>
        <dbReference type="Proteomes" id="UP001454036"/>
    </source>
</evidence>
<accession>A0AAV3RKD7</accession>
<dbReference type="Pfam" id="PF00078">
    <property type="entry name" value="RVT_1"/>
    <property type="match status" value="1"/>
</dbReference>
<comment type="caution">
    <text evidence="2">The sequence shown here is derived from an EMBL/GenBank/DDBJ whole genome shotgun (WGS) entry which is preliminary data.</text>
</comment>
<reference evidence="2 3" key="1">
    <citation type="submission" date="2024-01" db="EMBL/GenBank/DDBJ databases">
        <title>The complete chloroplast genome sequence of Lithospermum erythrorhizon: insights into the phylogenetic relationship among Boraginaceae species and the maternal lineages of purple gromwells.</title>
        <authorList>
            <person name="Okada T."/>
            <person name="Watanabe K."/>
        </authorList>
    </citation>
    <scope>NUCLEOTIDE SEQUENCE [LARGE SCALE GENOMIC DNA]</scope>
</reference>
<dbReference type="Proteomes" id="UP001454036">
    <property type="component" value="Unassembled WGS sequence"/>
</dbReference>
<evidence type="ECO:0000259" key="1">
    <source>
        <dbReference type="Pfam" id="PF00078"/>
    </source>
</evidence>
<protein>
    <recommendedName>
        <fullName evidence="1">Reverse transcriptase domain-containing protein</fullName>
    </recommendedName>
</protein>
<sequence length="73" mass="8435">MLVKNKTNADHLRNLRETFNRLRESQLKVNPEKCSFGVVSGKFLGYMIGERGIEPNPDKIQALLMMVLEIRVF</sequence>
<gene>
    <name evidence="2" type="ORF">LIER_29465</name>
</gene>
<organism evidence="2 3">
    <name type="scientific">Lithospermum erythrorhizon</name>
    <name type="common">Purple gromwell</name>
    <name type="synonym">Lithospermum officinale var. erythrorhizon</name>
    <dbReference type="NCBI Taxonomy" id="34254"/>
    <lineage>
        <taxon>Eukaryota</taxon>
        <taxon>Viridiplantae</taxon>
        <taxon>Streptophyta</taxon>
        <taxon>Embryophyta</taxon>
        <taxon>Tracheophyta</taxon>
        <taxon>Spermatophyta</taxon>
        <taxon>Magnoliopsida</taxon>
        <taxon>eudicotyledons</taxon>
        <taxon>Gunneridae</taxon>
        <taxon>Pentapetalae</taxon>
        <taxon>asterids</taxon>
        <taxon>lamiids</taxon>
        <taxon>Boraginales</taxon>
        <taxon>Boraginaceae</taxon>
        <taxon>Boraginoideae</taxon>
        <taxon>Lithospermeae</taxon>
        <taxon>Lithospermum</taxon>
    </lineage>
</organism>
<dbReference type="InterPro" id="IPR043128">
    <property type="entry name" value="Rev_trsase/Diguanyl_cyclase"/>
</dbReference>
<dbReference type="Gene3D" id="3.30.70.270">
    <property type="match status" value="1"/>
</dbReference>
<dbReference type="EMBL" id="BAABME010010160">
    <property type="protein sequence ID" value="GAA0176483.1"/>
    <property type="molecule type" value="Genomic_DNA"/>
</dbReference>
<dbReference type="InterPro" id="IPR000477">
    <property type="entry name" value="RT_dom"/>
</dbReference>
<feature type="domain" description="Reverse transcriptase" evidence="1">
    <location>
        <begin position="2"/>
        <end position="48"/>
    </location>
</feature>
<dbReference type="InterPro" id="IPR043502">
    <property type="entry name" value="DNA/RNA_pol_sf"/>
</dbReference>
<name>A0AAV3RKD7_LITER</name>
<evidence type="ECO:0000313" key="2">
    <source>
        <dbReference type="EMBL" id="GAA0176483.1"/>
    </source>
</evidence>
<keyword evidence="3" id="KW-1185">Reference proteome</keyword>
<dbReference type="SUPFAM" id="SSF56672">
    <property type="entry name" value="DNA/RNA polymerases"/>
    <property type="match status" value="1"/>
</dbReference>
<proteinExistence type="predicted"/>